<keyword evidence="4" id="KW-0408">Iron</keyword>
<dbReference type="SFLD" id="SFLDG01082">
    <property type="entry name" value="B12-binding_domain_containing"/>
    <property type="match status" value="1"/>
</dbReference>
<dbReference type="SFLD" id="SFLDS00029">
    <property type="entry name" value="Radical_SAM"/>
    <property type="match status" value="1"/>
</dbReference>
<sequence length="413" mass="48231">MITKKLIKRSNIKHALLVEPNFPIAKKSRNHHDFLPIGLLKISSYLKSLDINVKLIRYDEDLVNETKDFKPDVVFVTSLFTYWSNFVKEAVESCKKNFNVPVIVGGIYASLMTEHCKEFTGCDYVYSGVFEEAENLIPDYDLVDVDYQIIHTTRGCIRKCDACGVYEIEPKFLSKKSIKKEIVKKKIVFYDNNLLANRFIENILNELRELKIEKKISYCESQSGFDGRVLIKKPYLGKLLKEAGFKNPKIAWDGSIDEKEDIENQINILVESGFKPSEISVFVLYNFEIPYDEMEAKRVEAWKYGVQISDCRFRPLDSTFDNYNSHKREGQSIKDYYIHPKWSDGEIRLFRRNIRSHNICVRLGTKYYSPSAERKRIPIVLAKKFRDVDYTTAKKYIKDAWDPAICHKNPLTR</sequence>
<name>A0A165ZQT4_9EURY</name>
<reference evidence="7 8" key="1">
    <citation type="submission" date="2016-04" db="EMBL/GenBank/DDBJ databases">
        <title>Genome sequence of Methanobrevibacter filiformis DSM 11501.</title>
        <authorList>
            <person name="Poehlein A."/>
            <person name="Seedorf H."/>
            <person name="Daniel R."/>
        </authorList>
    </citation>
    <scope>NUCLEOTIDE SEQUENCE [LARGE SCALE GENOMIC DNA]</scope>
    <source>
        <strain evidence="7 8">DSM 11501</strain>
    </source>
</reference>
<protein>
    <submittedName>
        <fullName evidence="7">B12 binding domain protein</fullName>
    </submittedName>
</protein>
<dbReference type="RefSeq" id="WP_066973325.1">
    <property type="nucleotide sequence ID" value="NZ_LWMT01000258.1"/>
</dbReference>
<dbReference type="InterPro" id="IPR006158">
    <property type="entry name" value="Cobalamin-bd"/>
</dbReference>
<dbReference type="PANTHER" id="PTHR43409">
    <property type="entry name" value="ANAEROBIC MAGNESIUM-PROTOPORPHYRIN IX MONOMETHYL ESTER CYCLASE-RELATED"/>
    <property type="match status" value="1"/>
</dbReference>
<evidence type="ECO:0000259" key="6">
    <source>
        <dbReference type="PROSITE" id="PS51332"/>
    </source>
</evidence>
<keyword evidence="5" id="KW-0411">Iron-sulfur</keyword>
<dbReference type="InterPro" id="IPR051198">
    <property type="entry name" value="BchE-like"/>
</dbReference>
<accession>A0A165ZQT4</accession>
<dbReference type="Pfam" id="PF02310">
    <property type="entry name" value="B12-binding"/>
    <property type="match status" value="1"/>
</dbReference>
<evidence type="ECO:0000256" key="4">
    <source>
        <dbReference type="ARBA" id="ARBA00023004"/>
    </source>
</evidence>
<dbReference type="Proteomes" id="UP000077066">
    <property type="component" value="Unassembled WGS sequence"/>
</dbReference>
<evidence type="ECO:0000256" key="5">
    <source>
        <dbReference type="ARBA" id="ARBA00023014"/>
    </source>
</evidence>
<evidence type="ECO:0000313" key="8">
    <source>
        <dbReference type="Proteomes" id="UP000077066"/>
    </source>
</evidence>
<dbReference type="GO" id="GO:0005829">
    <property type="term" value="C:cytosol"/>
    <property type="evidence" value="ECO:0007669"/>
    <property type="project" value="TreeGrafter"/>
</dbReference>
<dbReference type="GO" id="GO:0003824">
    <property type="term" value="F:catalytic activity"/>
    <property type="evidence" value="ECO:0007669"/>
    <property type="project" value="InterPro"/>
</dbReference>
<dbReference type="PATRIC" id="fig|55758.3.peg.1744"/>
<dbReference type="GO" id="GO:0051536">
    <property type="term" value="F:iron-sulfur cluster binding"/>
    <property type="evidence" value="ECO:0007669"/>
    <property type="project" value="UniProtKB-KW"/>
</dbReference>
<dbReference type="InterPro" id="IPR036724">
    <property type="entry name" value="Cobalamin-bd_sf"/>
</dbReference>
<dbReference type="SUPFAM" id="SSF52242">
    <property type="entry name" value="Cobalamin (vitamin B12)-binding domain"/>
    <property type="match status" value="1"/>
</dbReference>
<evidence type="ECO:0000256" key="1">
    <source>
        <dbReference type="ARBA" id="ARBA00001966"/>
    </source>
</evidence>
<dbReference type="OrthoDB" id="2305at2157"/>
<dbReference type="STRING" id="55758.MBFIL_15440"/>
<keyword evidence="8" id="KW-1185">Reference proteome</keyword>
<organism evidence="7 8">
    <name type="scientific">Methanobrevibacter filiformis</name>
    <dbReference type="NCBI Taxonomy" id="55758"/>
    <lineage>
        <taxon>Archaea</taxon>
        <taxon>Methanobacteriati</taxon>
        <taxon>Methanobacteriota</taxon>
        <taxon>Methanomada group</taxon>
        <taxon>Methanobacteria</taxon>
        <taxon>Methanobacteriales</taxon>
        <taxon>Methanobacteriaceae</taxon>
        <taxon>Methanobrevibacter</taxon>
    </lineage>
</organism>
<dbReference type="PANTHER" id="PTHR43409:SF15">
    <property type="entry name" value="PUTATIVE-RELATED"/>
    <property type="match status" value="1"/>
</dbReference>
<dbReference type="Gene3D" id="3.40.50.280">
    <property type="entry name" value="Cobalamin-binding domain"/>
    <property type="match status" value="1"/>
</dbReference>
<evidence type="ECO:0000313" key="7">
    <source>
        <dbReference type="EMBL" id="KZX11043.1"/>
    </source>
</evidence>
<comment type="caution">
    <text evidence="7">The sequence shown here is derived from an EMBL/GenBank/DDBJ whole genome shotgun (WGS) entry which is preliminary data.</text>
</comment>
<dbReference type="GO" id="GO:0046872">
    <property type="term" value="F:metal ion binding"/>
    <property type="evidence" value="ECO:0007669"/>
    <property type="project" value="UniProtKB-KW"/>
</dbReference>
<comment type="cofactor">
    <cofactor evidence="1">
        <name>[4Fe-4S] cluster</name>
        <dbReference type="ChEBI" id="CHEBI:49883"/>
    </cofactor>
</comment>
<dbReference type="EMBL" id="LWMT01000258">
    <property type="protein sequence ID" value="KZX11043.1"/>
    <property type="molecule type" value="Genomic_DNA"/>
</dbReference>
<keyword evidence="2" id="KW-0949">S-adenosyl-L-methionine</keyword>
<evidence type="ECO:0000256" key="3">
    <source>
        <dbReference type="ARBA" id="ARBA00022723"/>
    </source>
</evidence>
<dbReference type="GO" id="GO:0031419">
    <property type="term" value="F:cobalamin binding"/>
    <property type="evidence" value="ECO:0007669"/>
    <property type="project" value="InterPro"/>
</dbReference>
<dbReference type="PROSITE" id="PS51332">
    <property type="entry name" value="B12_BINDING"/>
    <property type="match status" value="1"/>
</dbReference>
<feature type="domain" description="B12-binding" evidence="6">
    <location>
        <begin position="19"/>
        <end position="153"/>
    </location>
</feature>
<dbReference type="InterPro" id="IPR007197">
    <property type="entry name" value="rSAM"/>
</dbReference>
<keyword evidence="3" id="KW-0479">Metal-binding</keyword>
<dbReference type="AlphaFoldDB" id="A0A165ZQT4"/>
<gene>
    <name evidence="7" type="ORF">MBFIL_15440</name>
</gene>
<evidence type="ECO:0000256" key="2">
    <source>
        <dbReference type="ARBA" id="ARBA00022691"/>
    </source>
</evidence>
<proteinExistence type="predicted"/>